<protein>
    <submittedName>
        <fullName evidence="1">Uncharacterized protein</fullName>
    </submittedName>
</protein>
<keyword evidence="2" id="KW-1185">Reference proteome</keyword>
<comment type="caution">
    <text evidence="1">The sequence shown here is derived from an EMBL/GenBank/DDBJ whole genome shotgun (WGS) entry which is preliminary data.</text>
</comment>
<evidence type="ECO:0000313" key="1">
    <source>
        <dbReference type="EMBL" id="MBL1085895.1"/>
    </source>
</evidence>
<sequence length="50" mass="5346">MVLPDDKVVVLLLPSDRSGVVTGPVTDWDRNVLGALDRPFFPVPSSLPGT</sequence>
<dbReference type="AlphaFoldDB" id="A0A937EPQ8"/>
<dbReference type="EMBL" id="JAERRK010000019">
    <property type="protein sequence ID" value="MBL1085895.1"/>
    <property type="molecule type" value="Genomic_DNA"/>
</dbReference>
<proteinExistence type="predicted"/>
<dbReference type="Proteomes" id="UP000661858">
    <property type="component" value="Unassembled WGS sequence"/>
</dbReference>
<accession>A0A937EPQ8</accession>
<name>A0A937EPQ8_9ACTN</name>
<evidence type="ECO:0000313" key="2">
    <source>
        <dbReference type="Proteomes" id="UP000661858"/>
    </source>
</evidence>
<dbReference type="RefSeq" id="WP_201842062.1">
    <property type="nucleotide sequence ID" value="NZ_JAERRK010000019.1"/>
</dbReference>
<reference evidence="1" key="1">
    <citation type="submission" date="2021-01" db="EMBL/GenBank/DDBJ databases">
        <title>WGS of actinomycetes isolated from Thailand.</title>
        <authorList>
            <person name="Thawai C."/>
        </authorList>
    </citation>
    <scope>NUCLEOTIDE SEQUENCE</scope>
    <source>
        <strain evidence="1">RCU-197</strain>
    </source>
</reference>
<organism evidence="1 2">
    <name type="scientific">Streptomyces actinomycinicus</name>
    <dbReference type="NCBI Taxonomy" id="1695166"/>
    <lineage>
        <taxon>Bacteria</taxon>
        <taxon>Bacillati</taxon>
        <taxon>Actinomycetota</taxon>
        <taxon>Actinomycetes</taxon>
        <taxon>Kitasatosporales</taxon>
        <taxon>Streptomycetaceae</taxon>
        <taxon>Streptomyces</taxon>
    </lineage>
</organism>
<gene>
    <name evidence="1" type="ORF">JK359_28675</name>
</gene>